<evidence type="ECO:0000313" key="3">
    <source>
        <dbReference type="Proteomes" id="UP000001227"/>
    </source>
</evidence>
<proteinExistence type="predicted"/>
<protein>
    <submittedName>
        <fullName evidence="2">Uncharacterized protein</fullName>
    </submittedName>
</protein>
<dbReference type="KEGG" id="aas:Aasi_0936"/>
<dbReference type="AlphaFoldDB" id="B3ESU6"/>
<gene>
    <name evidence="2" type="ordered locus">Aasi_0936</name>
</gene>
<feature type="region of interest" description="Disordered" evidence="1">
    <location>
        <begin position="1"/>
        <end position="20"/>
    </location>
</feature>
<accession>B3ESU6</accession>
<dbReference type="RefSeq" id="WP_012473065.1">
    <property type="nucleotide sequence ID" value="NC_010830.1"/>
</dbReference>
<dbReference type="EMBL" id="CP001102">
    <property type="protein sequence ID" value="ACE06298.1"/>
    <property type="molecule type" value="Genomic_DNA"/>
</dbReference>
<evidence type="ECO:0000313" key="2">
    <source>
        <dbReference type="EMBL" id="ACE06298.1"/>
    </source>
</evidence>
<keyword evidence="3" id="KW-1185">Reference proteome</keyword>
<evidence type="ECO:0000256" key="1">
    <source>
        <dbReference type="SAM" id="MobiDB-lite"/>
    </source>
</evidence>
<dbReference type="STRING" id="452471.Aasi_0936"/>
<sequence>MQPIASYHGSSPKPTHPIPSHLASQLITISKNDRHREENAAANVGVPLSNEKSKLLPSHQTSTNLQTKSIQEHPVNSLTLEALQLSISFQNILEYLKRFNNQPQEDRYLELANQELVRFDIPITNTFYRNIEYVGEGMLNRVFKAILIQGRATLQSRKVAQLL</sequence>
<reference evidence="2 3" key="1">
    <citation type="journal article" date="2010" name="J. Bacteriol.">
        <title>The genome of the amoeba symbiont 'Candidatus Amoebophilus asiaticus' reveals common mechanisms for host cell interaction among amoeba-associated bacteria.</title>
        <authorList>
            <person name="Schmitz-Esser S."/>
            <person name="Tischler P."/>
            <person name="Arnold R."/>
            <person name="Montanaro J."/>
            <person name="Wagner M."/>
            <person name="Rattei T."/>
            <person name="Horn M."/>
        </authorList>
    </citation>
    <scope>NUCLEOTIDE SEQUENCE [LARGE SCALE GENOMIC DNA]</scope>
    <source>
        <strain evidence="2 3">5a2</strain>
    </source>
</reference>
<dbReference type="HOGENOM" id="CLU_1623697_0_0_10"/>
<organism evidence="2 3">
    <name type="scientific">Amoebophilus asiaticus (strain 5a2)</name>
    <dbReference type="NCBI Taxonomy" id="452471"/>
    <lineage>
        <taxon>Bacteria</taxon>
        <taxon>Pseudomonadati</taxon>
        <taxon>Bacteroidota</taxon>
        <taxon>Cytophagia</taxon>
        <taxon>Cytophagales</taxon>
        <taxon>Amoebophilaceae</taxon>
        <taxon>Candidatus Amoebophilus</taxon>
    </lineage>
</organism>
<name>B3ESU6_AMOA5</name>
<dbReference type="Proteomes" id="UP000001227">
    <property type="component" value="Chromosome"/>
</dbReference>